<comment type="caution">
    <text evidence="3">The sequence shown here is derived from an EMBL/GenBank/DDBJ whole genome shotgun (WGS) entry which is preliminary data.</text>
</comment>
<dbReference type="Pfam" id="PF14289">
    <property type="entry name" value="DUF4369"/>
    <property type="match status" value="1"/>
</dbReference>
<feature type="domain" description="Thioredoxin-like fold" evidence="1">
    <location>
        <begin position="261"/>
        <end position="355"/>
    </location>
</feature>
<dbReference type="Gene3D" id="3.40.30.10">
    <property type="entry name" value="Glutaredoxin"/>
    <property type="match status" value="1"/>
</dbReference>
<dbReference type="SUPFAM" id="SSF52833">
    <property type="entry name" value="Thioredoxin-like"/>
    <property type="match status" value="1"/>
</dbReference>
<reference evidence="3" key="1">
    <citation type="journal article" date="2012" name="PLoS ONE">
        <title>Gene sets for utilization of primary and secondary nutrition supplies in the distal gut of endangered iberian lynx.</title>
        <authorList>
            <person name="Alcaide M."/>
            <person name="Messina E."/>
            <person name="Richter M."/>
            <person name="Bargiela R."/>
            <person name="Peplies J."/>
            <person name="Huws S.A."/>
            <person name="Newbold C.J."/>
            <person name="Golyshin P.N."/>
            <person name="Simon M.A."/>
            <person name="Lopez G."/>
            <person name="Yakimov M.M."/>
            <person name="Ferrer M."/>
        </authorList>
    </citation>
    <scope>NUCLEOTIDE SEQUENCE</scope>
</reference>
<protein>
    <recommendedName>
        <fullName evidence="4">Antioxidant, AhpC/TSA family</fullName>
    </recommendedName>
</protein>
<sequence>MNPKVHPAFFDKISSFLLPFPDKMRNFAKNSESMKKIPFLLILIGFTLLAGCRSKDDFTLKGQLQGLPSDTLWVYYQHPSFHLDTLITDNGTFTYTFTPDTLTVFTLTLPGGEQLPIYADKGQQATLSGNPQHWQVEGTGENARLAQLRKHLTSLEKSANGHPISKNRLMKAVDSCILAQPYSLTNFYLINRYYVQDSLPDIERLKGVLKGVSGQLKDTHYLSELIGQIKDWPLPNSTKRLSYISYPDKDGRFFNSGSMRNKYVLINFWASWHPASAAFQDSLASVQKAMKKENFLQVSFSLDLDRQAWLQACGKRDTAQWRQICDFKGWENTLVKQQGIEQLPANLLINPDKQIIARNLQEKNLIQQIKELIQKDKEKNKRKPF</sequence>
<dbReference type="InterPro" id="IPR036249">
    <property type="entry name" value="Thioredoxin-like_sf"/>
</dbReference>
<dbReference type="EMBL" id="AMCI01000002">
    <property type="protein sequence ID" value="EJX11213.1"/>
    <property type="molecule type" value="Genomic_DNA"/>
</dbReference>
<dbReference type="AlphaFoldDB" id="J9H512"/>
<gene>
    <name evidence="3" type="ORF">EVA_00062</name>
</gene>
<dbReference type="InterPro" id="IPR025380">
    <property type="entry name" value="DUF4369"/>
</dbReference>
<dbReference type="Pfam" id="PF13905">
    <property type="entry name" value="Thioredoxin_8"/>
    <property type="match status" value="1"/>
</dbReference>
<feature type="domain" description="DUF4369" evidence="2">
    <location>
        <begin position="58"/>
        <end position="144"/>
    </location>
</feature>
<evidence type="ECO:0000259" key="1">
    <source>
        <dbReference type="Pfam" id="PF13905"/>
    </source>
</evidence>
<organism evidence="3">
    <name type="scientific">gut metagenome</name>
    <dbReference type="NCBI Taxonomy" id="749906"/>
    <lineage>
        <taxon>unclassified sequences</taxon>
        <taxon>metagenomes</taxon>
        <taxon>organismal metagenomes</taxon>
    </lineage>
</organism>
<evidence type="ECO:0000313" key="3">
    <source>
        <dbReference type="EMBL" id="EJX11213.1"/>
    </source>
</evidence>
<evidence type="ECO:0008006" key="4">
    <source>
        <dbReference type="Google" id="ProtNLM"/>
    </source>
</evidence>
<dbReference type="InterPro" id="IPR012336">
    <property type="entry name" value="Thioredoxin-like_fold"/>
</dbReference>
<name>J9H512_9ZZZZ</name>
<accession>J9H512</accession>
<evidence type="ECO:0000259" key="2">
    <source>
        <dbReference type="Pfam" id="PF14289"/>
    </source>
</evidence>
<proteinExistence type="predicted"/>